<accession>A0A1X2I188</accession>
<proteinExistence type="predicted"/>
<dbReference type="Proteomes" id="UP000193560">
    <property type="component" value="Unassembled WGS sequence"/>
</dbReference>
<keyword evidence="2" id="KW-1185">Reference proteome</keyword>
<dbReference type="EMBL" id="MCGE01000036">
    <property type="protein sequence ID" value="ORZ07197.1"/>
    <property type="molecule type" value="Genomic_DNA"/>
</dbReference>
<reference evidence="1 2" key="1">
    <citation type="submission" date="2016-07" db="EMBL/GenBank/DDBJ databases">
        <title>Pervasive Adenine N6-methylation of Active Genes in Fungi.</title>
        <authorList>
            <consortium name="DOE Joint Genome Institute"/>
            <person name="Mondo S.J."/>
            <person name="Dannebaum R.O."/>
            <person name="Kuo R.C."/>
            <person name="Labutti K."/>
            <person name="Haridas S."/>
            <person name="Kuo A."/>
            <person name="Salamov A."/>
            <person name="Ahrendt S.R."/>
            <person name="Lipzen A."/>
            <person name="Sullivan W."/>
            <person name="Andreopoulos W.B."/>
            <person name="Clum A."/>
            <person name="Lindquist E."/>
            <person name="Daum C."/>
            <person name="Ramamoorthy G.K."/>
            <person name="Gryganskyi A."/>
            <person name="Culley D."/>
            <person name="Magnuson J.K."/>
            <person name="James T.Y."/>
            <person name="O'Malley M.A."/>
            <person name="Stajich J.E."/>
            <person name="Spatafora J.W."/>
            <person name="Visel A."/>
            <person name="Grigoriev I.V."/>
        </authorList>
    </citation>
    <scope>NUCLEOTIDE SEQUENCE [LARGE SCALE GENOMIC DNA]</scope>
    <source>
        <strain evidence="1 2">NRRL 1336</strain>
    </source>
</reference>
<comment type="caution">
    <text evidence="1">The sequence shown here is derived from an EMBL/GenBank/DDBJ whole genome shotgun (WGS) entry which is preliminary data.</text>
</comment>
<dbReference type="AlphaFoldDB" id="A0A1X2I188"/>
<evidence type="ECO:0000313" key="1">
    <source>
        <dbReference type="EMBL" id="ORZ07197.1"/>
    </source>
</evidence>
<organism evidence="1 2">
    <name type="scientific">Absidia repens</name>
    <dbReference type="NCBI Taxonomy" id="90262"/>
    <lineage>
        <taxon>Eukaryota</taxon>
        <taxon>Fungi</taxon>
        <taxon>Fungi incertae sedis</taxon>
        <taxon>Mucoromycota</taxon>
        <taxon>Mucoromycotina</taxon>
        <taxon>Mucoromycetes</taxon>
        <taxon>Mucorales</taxon>
        <taxon>Cunninghamellaceae</taxon>
        <taxon>Absidia</taxon>
    </lineage>
</organism>
<name>A0A1X2I188_9FUNG</name>
<gene>
    <name evidence="1" type="ORF">BCR42DRAFT_496079</name>
</gene>
<sequence length="159" mass="18132">MCNKIQYDKTVSDTGWQEKLAAGVSLAFERTMRLELYKGTVIAKWCSSYMVEHWIAEFIKKMESLGRVGWKQYSAEMRTDGTSLVSIHGGRLYSIVLGGGYIWPKKPKPLSQLVAALRSFGVRGRYDTCINSMEIQQQYSHQYGNRVACAYVEIDLPME</sequence>
<evidence type="ECO:0000313" key="2">
    <source>
        <dbReference type="Proteomes" id="UP000193560"/>
    </source>
</evidence>
<protein>
    <submittedName>
        <fullName evidence="1">Uncharacterized protein</fullName>
    </submittedName>
</protein>